<evidence type="ECO:0000256" key="1">
    <source>
        <dbReference type="ARBA" id="ARBA00004651"/>
    </source>
</evidence>
<feature type="transmembrane region" description="Helical" evidence="9">
    <location>
        <begin position="87"/>
        <end position="105"/>
    </location>
</feature>
<comment type="subcellular location">
    <subcellularLocation>
        <location evidence="1">Cell membrane</location>
        <topology evidence="1">Multi-pass membrane protein</topology>
    </subcellularLocation>
</comment>
<keyword evidence="12" id="KW-1185">Reference proteome</keyword>
<evidence type="ECO:0000256" key="4">
    <source>
        <dbReference type="ARBA" id="ARBA00022475"/>
    </source>
</evidence>
<keyword evidence="3" id="KW-0813">Transport</keyword>
<dbReference type="InterPro" id="IPR000620">
    <property type="entry name" value="EamA_dom"/>
</dbReference>
<feature type="transmembrane region" description="Helical" evidence="9">
    <location>
        <begin position="55"/>
        <end position="75"/>
    </location>
</feature>
<dbReference type="EMBL" id="CP054475">
    <property type="protein sequence ID" value="UXD88631.1"/>
    <property type="molecule type" value="Genomic_DNA"/>
</dbReference>
<dbReference type="PANTHER" id="PTHR32322:SF2">
    <property type="entry name" value="EAMA DOMAIN-CONTAINING PROTEIN"/>
    <property type="match status" value="1"/>
</dbReference>
<keyword evidence="5 9" id="KW-0812">Transmembrane</keyword>
<keyword evidence="8 9" id="KW-0472">Membrane</keyword>
<evidence type="ECO:0000313" key="12">
    <source>
        <dbReference type="Proteomes" id="UP001065322"/>
    </source>
</evidence>
<dbReference type="Proteomes" id="UP001065322">
    <property type="component" value="Chromosome"/>
</dbReference>
<feature type="transmembrane region" description="Helical" evidence="9">
    <location>
        <begin position="29"/>
        <end position="48"/>
    </location>
</feature>
<dbReference type="RefSeq" id="WP_260997360.1">
    <property type="nucleotide sequence ID" value="NZ_CP054475.1"/>
</dbReference>
<dbReference type="InterPro" id="IPR037185">
    <property type="entry name" value="EmrE-like"/>
</dbReference>
<evidence type="ECO:0000259" key="10">
    <source>
        <dbReference type="Pfam" id="PF00892"/>
    </source>
</evidence>
<evidence type="ECO:0000256" key="6">
    <source>
        <dbReference type="ARBA" id="ARBA00022737"/>
    </source>
</evidence>
<proteinExistence type="inferred from homology"/>
<dbReference type="Pfam" id="PF00892">
    <property type="entry name" value="EamA"/>
    <property type="match status" value="2"/>
</dbReference>
<dbReference type="NCBIfam" id="TIGR00950">
    <property type="entry name" value="2A78"/>
    <property type="match status" value="1"/>
</dbReference>
<feature type="transmembrane region" description="Helical" evidence="9">
    <location>
        <begin position="261"/>
        <end position="278"/>
    </location>
</feature>
<protein>
    <submittedName>
        <fullName evidence="11">DMT family transporter</fullName>
    </submittedName>
</protein>
<dbReference type="InterPro" id="IPR050638">
    <property type="entry name" value="AA-Vitamin_Transporters"/>
</dbReference>
<dbReference type="InterPro" id="IPR004779">
    <property type="entry name" value="CO/AA/NH_transpt"/>
</dbReference>
<reference evidence="12" key="1">
    <citation type="submission" date="2020-06" db="EMBL/GenBank/DDBJ databases">
        <title>Thalassolituus marinus alknpb1M-1, a hydrocarbon-degrading bacterium isolated from the deep-sea overlying water using an in-situ strategy from the South China Sea basin.</title>
        <authorList>
            <person name="Dong C."/>
            <person name="Chen Y."/>
            <person name="Shao Z."/>
        </authorList>
    </citation>
    <scope>NUCLEOTIDE SEQUENCE [LARGE SCALE GENOMIC DNA]</scope>
    <source>
        <strain evidence="12">alknpb1M-1</strain>
    </source>
</reference>
<evidence type="ECO:0000256" key="5">
    <source>
        <dbReference type="ARBA" id="ARBA00022692"/>
    </source>
</evidence>
<feature type="domain" description="EamA" evidence="10">
    <location>
        <begin position="138"/>
        <end position="279"/>
    </location>
</feature>
<feature type="transmembrane region" description="Helical" evidence="9">
    <location>
        <begin position="236"/>
        <end position="255"/>
    </location>
</feature>
<evidence type="ECO:0000256" key="8">
    <source>
        <dbReference type="ARBA" id="ARBA00023136"/>
    </source>
</evidence>
<evidence type="ECO:0000256" key="3">
    <source>
        <dbReference type="ARBA" id="ARBA00022448"/>
    </source>
</evidence>
<feature type="domain" description="EamA" evidence="10">
    <location>
        <begin position="6"/>
        <end position="127"/>
    </location>
</feature>
<accession>A0ABY6AEB5</accession>
<feature type="transmembrane region" description="Helical" evidence="9">
    <location>
        <begin position="206"/>
        <end position="224"/>
    </location>
</feature>
<dbReference type="PANTHER" id="PTHR32322">
    <property type="entry name" value="INNER MEMBRANE TRANSPORTER"/>
    <property type="match status" value="1"/>
</dbReference>
<comment type="similarity">
    <text evidence="2">Belongs to the EamA transporter family.</text>
</comment>
<keyword evidence="4" id="KW-1003">Cell membrane</keyword>
<organism evidence="11 12">
    <name type="scientific">Thalassolituus hydrocarboniclasticus</name>
    <dbReference type="NCBI Taxonomy" id="2742796"/>
    <lineage>
        <taxon>Bacteria</taxon>
        <taxon>Pseudomonadati</taxon>
        <taxon>Pseudomonadota</taxon>
        <taxon>Gammaproteobacteria</taxon>
        <taxon>Oceanospirillales</taxon>
        <taxon>Oceanospirillaceae</taxon>
        <taxon>Thalassolituus</taxon>
    </lineage>
</organism>
<dbReference type="SUPFAM" id="SSF103481">
    <property type="entry name" value="Multidrug resistance efflux transporter EmrE"/>
    <property type="match status" value="1"/>
</dbReference>
<sequence length="286" mass="31897">MPILWAVTLLWAFSFSLIGVYLAGQVDSYFAVLTRVVLASLIFLPWLLRNPVAPALALRLMAIGAIQLGLMYLFYYQSFLLLSVPEVLVFTIFTPVYVTLIYDLLARRFRAAYLLSAVIAILGAAIMRYNQLSQDFWLGFFVVQGANLCFASGQVLYKRLLETWPSSRPLVQHQSFGWFYLGALLVVLPAWLLLGGDKYPASSLQWGILLWLGIVASGLGYFFWNLGATRVSSGQLAIMNNALIPAGLIVNLLIWNRDTDVLRLAAGAAVMMLALWLVSRYQKDNG</sequence>
<name>A0ABY6AEB5_9GAMM</name>
<feature type="transmembrane region" description="Helical" evidence="9">
    <location>
        <begin position="112"/>
        <end position="130"/>
    </location>
</feature>
<evidence type="ECO:0000256" key="9">
    <source>
        <dbReference type="SAM" id="Phobius"/>
    </source>
</evidence>
<keyword evidence="6" id="KW-0677">Repeat</keyword>
<evidence type="ECO:0000256" key="7">
    <source>
        <dbReference type="ARBA" id="ARBA00022989"/>
    </source>
</evidence>
<evidence type="ECO:0000256" key="2">
    <source>
        <dbReference type="ARBA" id="ARBA00007362"/>
    </source>
</evidence>
<gene>
    <name evidence="11" type="ORF">HUF19_14855</name>
</gene>
<keyword evidence="7 9" id="KW-1133">Transmembrane helix</keyword>
<evidence type="ECO:0000313" key="11">
    <source>
        <dbReference type="EMBL" id="UXD88631.1"/>
    </source>
</evidence>
<feature type="transmembrane region" description="Helical" evidence="9">
    <location>
        <begin position="177"/>
        <end position="194"/>
    </location>
</feature>
<feature type="transmembrane region" description="Helical" evidence="9">
    <location>
        <begin position="136"/>
        <end position="157"/>
    </location>
</feature>